<gene>
    <name evidence="2" type="ORF">IR213_04075</name>
</gene>
<dbReference type="Gene3D" id="1.20.5.170">
    <property type="match status" value="1"/>
</dbReference>
<proteinExistence type="predicted"/>
<evidence type="ECO:0000313" key="3">
    <source>
        <dbReference type="Proteomes" id="UP000646211"/>
    </source>
</evidence>
<dbReference type="Proteomes" id="UP000646211">
    <property type="component" value="Unassembled WGS sequence"/>
</dbReference>
<accession>A0A930UCB2</accession>
<name>A0A930UCB2_9FLAO</name>
<keyword evidence="3" id="KW-1185">Reference proteome</keyword>
<reference evidence="2" key="1">
    <citation type="submission" date="2020-11" db="EMBL/GenBank/DDBJ databases">
        <title>Genome of Flavobacterium soyangense.</title>
        <authorList>
            <person name="Liu Q."/>
            <person name="Xin Y.-H."/>
        </authorList>
    </citation>
    <scope>NUCLEOTIDE SEQUENCE</scope>
    <source>
        <strain evidence="2">CGMCC 1.13493</strain>
    </source>
</reference>
<organism evidence="2 3">
    <name type="scientific">Flavobacterium soyangense</name>
    <dbReference type="NCBI Taxonomy" id="2023265"/>
    <lineage>
        <taxon>Bacteria</taxon>
        <taxon>Pseudomonadati</taxon>
        <taxon>Bacteroidota</taxon>
        <taxon>Flavobacteriia</taxon>
        <taxon>Flavobacteriales</taxon>
        <taxon>Flavobacteriaceae</taxon>
        <taxon>Flavobacterium</taxon>
    </lineage>
</organism>
<feature type="coiled-coil region" evidence="1">
    <location>
        <begin position="1"/>
        <end position="28"/>
    </location>
</feature>
<dbReference type="RefSeq" id="WP_194311036.1">
    <property type="nucleotide sequence ID" value="NZ_JADHEC010000006.1"/>
</dbReference>
<protein>
    <submittedName>
        <fullName evidence="2">Uncharacterized protein</fullName>
    </submittedName>
</protein>
<sequence length="46" mass="5446">MDELQDEIRRLRQEIQSLHGEIDKLKGDVAENNTLLKRIWSAVNRN</sequence>
<comment type="caution">
    <text evidence="2">The sequence shown here is derived from an EMBL/GenBank/DDBJ whole genome shotgun (WGS) entry which is preliminary data.</text>
</comment>
<dbReference type="EMBL" id="JADHEC010000006">
    <property type="protein sequence ID" value="MBF2707770.1"/>
    <property type="molecule type" value="Genomic_DNA"/>
</dbReference>
<keyword evidence="1" id="KW-0175">Coiled coil</keyword>
<dbReference type="AlphaFoldDB" id="A0A930UCB2"/>
<evidence type="ECO:0000313" key="2">
    <source>
        <dbReference type="EMBL" id="MBF2707770.1"/>
    </source>
</evidence>
<evidence type="ECO:0000256" key="1">
    <source>
        <dbReference type="SAM" id="Coils"/>
    </source>
</evidence>